<reference evidence="9 10" key="1">
    <citation type="journal article" date="2012" name="BMC Genomics">
        <title>Comparative genomic analysis and phylogenetic position of Theileria equi.</title>
        <authorList>
            <person name="Kappmeyer L.S."/>
            <person name="Thiagarajan M."/>
            <person name="Herndon D.R."/>
            <person name="Ramsay J.D."/>
            <person name="Caler E."/>
            <person name="Djikeng A."/>
            <person name="Gillespie J.J."/>
            <person name="Lau A.O."/>
            <person name="Roalson E.H."/>
            <person name="Silva J.C."/>
            <person name="Silva M.G."/>
            <person name="Suarez C.E."/>
            <person name="Ueti M.W."/>
            <person name="Nene V.M."/>
            <person name="Mealey R.H."/>
            <person name="Knowles D.P."/>
            <person name="Brayton K.A."/>
        </authorList>
    </citation>
    <scope>NUCLEOTIDE SEQUENCE [LARGE SCALE GENOMIC DNA]</scope>
    <source>
        <strain evidence="9 10">WA</strain>
    </source>
</reference>
<dbReference type="InterPro" id="IPR001737">
    <property type="entry name" value="KsgA/Erm"/>
</dbReference>
<dbReference type="VEuPathDB" id="PiroplasmaDB:BEWA_002770"/>
<dbReference type="STRING" id="1537102.L0AZ83"/>
<dbReference type="PANTHER" id="PTHR11727:SF18">
    <property type="entry name" value="RRNA ADENINE N(6)-METHYLTRANSFERASE"/>
    <property type="match status" value="1"/>
</dbReference>
<evidence type="ECO:0000256" key="5">
    <source>
        <dbReference type="PROSITE-ProRule" id="PRU01026"/>
    </source>
</evidence>
<keyword evidence="6" id="KW-0698">rRNA processing</keyword>
<dbReference type="PANTHER" id="PTHR11727">
    <property type="entry name" value="DIMETHYLADENOSINE TRANSFERASE"/>
    <property type="match status" value="1"/>
</dbReference>
<accession>L0AZ83</accession>
<dbReference type="Gene3D" id="3.40.50.150">
    <property type="entry name" value="Vaccinia Virus protein VP39"/>
    <property type="match status" value="1"/>
</dbReference>
<feature type="compositionally biased region" description="Basic and acidic residues" evidence="7">
    <location>
        <begin position="111"/>
        <end position="122"/>
    </location>
</feature>
<gene>
    <name evidence="9" type="ORF">BEWA_002770</name>
</gene>
<dbReference type="SUPFAM" id="SSF53335">
    <property type="entry name" value="S-adenosyl-L-methionine-dependent methyltransferases"/>
    <property type="match status" value="1"/>
</dbReference>
<comment type="similarity">
    <text evidence="5 6">Belongs to the class I-like SAM-binding methyltransferase superfamily. rRNA adenine N(6)-methyltransferase family.</text>
</comment>
<dbReference type="RefSeq" id="XP_004830536.1">
    <property type="nucleotide sequence ID" value="XM_004830479.1"/>
</dbReference>
<keyword evidence="10" id="KW-1185">Reference proteome</keyword>
<evidence type="ECO:0000256" key="4">
    <source>
        <dbReference type="ARBA" id="ARBA00022884"/>
    </source>
</evidence>
<keyword evidence="4 5" id="KW-0694">RNA-binding</keyword>
<sequence>MRLYFLVCALVVQVYGVSQISDVRFGFLKREAIFNALNRDERCAFIGYNIRFPSLFKSQTNAREFLTYGSQKADPKPSAAKKRTKTRRRPSKFGQNKTKSAKNGQGASDITQKEVEGSKKPLKSLQHESNFDIYPLKHEEDDDQQVPTLPPSEFRPKQSLGQNFITDWNIMVKMCNSLEFGPDQGTATGKQVVELGAGIGSLTQILLKKYPEMTAIEIDARAISRLSRTLPDLDIIHDDVLQV</sequence>
<protein>
    <recommendedName>
        <fullName evidence="6">rRNA adenine N(6)-methyltransferase</fullName>
        <ecNumber evidence="6">2.1.1.-</ecNumber>
    </recommendedName>
</protein>
<evidence type="ECO:0000256" key="6">
    <source>
        <dbReference type="RuleBase" id="RU362106"/>
    </source>
</evidence>
<keyword evidence="2 5" id="KW-0808">Transferase</keyword>
<dbReference type="Proteomes" id="UP000031512">
    <property type="component" value="Chromosome 3"/>
</dbReference>
<dbReference type="GO" id="GO:0003723">
    <property type="term" value="F:RNA binding"/>
    <property type="evidence" value="ECO:0007669"/>
    <property type="project" value="UniProtKB-UniRule"/>
</dbReference>
<keyword evidence="1 5" id="KW-0489">Methyltransferase</keyword>
<dbReference type="GeneID" id="15805750"/>
<evidence type="ECO:0000313" key="9">
    <source>
        <dbReference type="EMBL" id="AFZ80870.1"/>
    </source>
</evidence>
<dbReference type="OrthoDB" id="361875at2759"/>
<feature type="signal peptide" evidence="8">
    <location>
        <begin position="1"/>
        <end position="16"/>
    </location>
</feature>
<evidence type="ECO:0000256" key="1">
    <source>
        <dbReference type="ARBA" id="ARBA00022603"/>
    </source>
</evidence>
<dbReference type="eggNOG" id="ENOG502SFVA">
    <property type="taxonomic scope" value="Eukaryota"/>
</dbReference>
<dbReference type="EC" id="2.1.1.-" evidence="6"/>
<dbReference type="InterPro" id="IPR020596">
    <property type="entry name" value="rRNA_Ade_Mease_Trfase_CS"/>
</dbReference>
<evidence type="ECO:0000313" key="10">
    <source>
        <dbReference type="Proteomes" id="UP000031512"/>
    </source>
</evidence>
<evidence type="ECO:0000256" key="3">
    <source>
        <dbReference type="ARBA" id="ARBA00022691"/>
    </source>
</evidence>
<proteinExistence type="inferred from homology"/>
<feature type="region of interest" description="Disordered" evidence="7">
    <location>
        <begin position="67"/>
        <end position="122"/>
    </location>
</feature>
<feature type="compositionally biased region" description="Basic residues" evidence="7">
    <location>
        <begin position="79"/>
        <end position="91"/>
    </location>
</feature>
<feature type="binding site" evidence="5">
    <location>
        <position position="217"/>
    </location>
    <ligand>
        <name>S-adenosyl-L-methionine</name>
        <dbReference type="ChEBI" id="CHEBI:59789"/>
    </ligand>
</feature>
<dbReference type="AlphaFoldDB" id="L0AZ83"/>
<feature type="chain" id="PRO_5003939934" description="rRNA adenine N(6)-methyltransferase" evidence="8">
    <location>
        <begin position="17"/>
        <end position="243"/>
    </location>
</feature>
<dbReference type="InterPro" id="IPR029063">
    <property type="entry name" value="SAM-dependent_MTases_sf"/>
</dbReference>
<feature type="binding site" evidence="5">
    <location>
        <position position="239"/>
    </location>
    <ligand>
        <name>S-adenosyl-L-methionine</name>
        <dbReference type="ChEBI" id="CHEBI:59789"/>
    </ligand>
</feature>
<organism evidence="9 10">
    <name type="scientific">Theileria equi strain WA</name>
    <dbReference type="NCBI Taxonomy" id="1537102"/>
    <lineage>
        <taxon>Eukaryota</taxon>
        <taxon>Sar</taxon>
        <taxon>Alveolata</taxon>
        <taxon>Apicomplexa</taxon>
        <taxon>Aconoidasida</taxon>
        <taxon>Piroplasmida</taxon>
        <taxon>Theileriidae</taxon>
        <taxon>Theileria</taxon>
    </lineage>
</organism>
<dbReference type="Pfam" id="PF00398">
    <property type="entry name" value="RrnaAD"/>
    <property type="match status" value="1"/>
</dbReference>
<dbReference type="PROSITE" id="PS01131">
    <property type="entry name" value="RRNA_A_DIMETH"/>
    <property type="match status" value="1"/>
</dbReference>
<comment type="caution">
    <text evidence="5">Lacks conserved residue(s) required for the propagation of feature annotation.</text>
</comment>
<dbReference type="PROSITE" id="PS51689">
    <property type="entry name" value="SAM_RNA_A_N6_MT"/>
    <property type="match status" value="1"/>
</dbReference>
<dbReference type="GO" id="GO:0000179">
    <property type="term" value="F:rRNA (adenine-N6,N6-)-dimethyltransferase activity"/>
    <property type="evidence" value="ECO:0007669"/>
    <property type="project" value="UniProtKB-UniRule"/>
</dbReference>
<name>L0AZ83_THEEQ</name>
<dbReference type="KEGG" id="beq:BEWA_002770"/>
<evidence type="ECO:0000256" key="7">
    <source>
        <dbReference type="SAM" id="MobiDB-lite"/>
    </source>
</evidence>
<feature type="binding site" evidence="5">
    <location>
        <position position="165"/>
    </location>
    <ligand>
        <name>S-adenosyl-L-methionine</name>
        <dbReference type="ChEBI" id="CHEBI:59789"/>
    </ligand>
</feature>
<dbReference type="EMBL" id="CP001670">
    <property type="protein sequence ID" value="AFZ80870.1"/>
    <property type="molecule type" value="Genomic_DNA"/>
</dbReference>
<feature type="binding site" evidence="5">
    <location>
        <position position="196"/>
    </location>
    <ligand>
        <name>S-adenosyl-L-methionine</name>
        <dbReference type="ChEBI" id="CHEBI:59789"/>
    </ligand>
</feature>
<keyword evidence="8" id="KW-0732">Signal</keyword>
<feature type="compositionally biased region" description="Polar residues" evidence="7">
    <location>
        <begin position="93"/>
        <end position="110"/>
    </location>
</feature>
<keyword evidence="3 5" id="KW-0949">S-adenosyl-L-methionine</keyword>
<evidence type="ECO:0000256" key="8">
    <source>
        <dbReference type="SAM" id="SignalP"/>
    </source>
</evidence>
<feature type="binding site" evidence="5">
    <location>
        <position position="163"/>
    </location>
    <ligand>
        <name>S-adenosyl-L-methionine</name>
        <dbReference type="ChEBI" id="CHEBI:59789"/>
    </ligand>
</feature>
<evidence type="ECO:0000256" key="2">
    <source>
        <dbReference type="ARBA" id="ARBA00022679"/>
    </source>
</evidence>